<name>A0AAV3YWV6_9GAST</name>
<dbReference type="EMBL" id="BLXT01001596">
    <property type="protein sequence ID" value="GFN86722.1"/>
    <property type="molecule type" value="Genomic_DNA"/>
</dbReference>
<evidence type="ECO:0000313" key="2">
    <source>
        <dbReference type="EMBL" id="GFN86722.1"/>
    </source>
</evidence>
<sequence length="96" mass="10492">MVILMITSKHEGIALGLGVKMSEVKIVTSDPVLLIACWPMLCVLTSKTQGRYQKTTALVNGKCHSALKIDDMSASMPPHPHPPSSHTVIRRSSRRT</sequence>
<comment type="caution">
    <text evidence="2">The sequence shown here is derived from an EMBL/GenBank/DDBJ whole genome shotgun (WGS) entry which is preliminary data.</text>
</comment>
<dbReference type="Proteomes" id="UP000735302">
    <property type="component" value="Unassembled WGS sequence"/>
</dbReference>
<feature type="region of interest" description="Disordered" evidence="1">
    <location>
        <begin position="71"/>
        <end position="96"/>
    </location>
</feature>
<evidence type="ECO:0000256" key="1">
    <source>
        <dbReference type="SAM" id="MobiDB-lite"/>
    </source>
</evidence>
<gene>
    <name evidence="2" type="ORF">PoB_001322800</name>
</gene>
<keyword evidence="3" id="KW-1185">Reference proteome</keyword>
<proteinExistence type="predicted"/>
<reference evidence="2 3" key="1">
    <citation type="journal article" date="2021" name="Elife">
        <title>Chloroplast acquisition without the gene transfer in kleptoplastic sea slugs, Plakobranchus ocellatus.</title>
        <authorList>
            <person name="Maeda T."/>
            <person name="Takahashi S."/>
            <person name="Yoshida T."/>
            <person name="Shimamura S."/>
            <person name="Takaki Y."/>
            <person name="Nagai Y."/>
            <person name="Toyoda A."/>
            <person name="Suzuki Y."/>
            <person name="Arimoto A."/>
            <person name="Ishii H."/>
            <person name="Satoh N."/>
            <person name="Nishiyama T."/>
            <person name="Hasebe M."/>
            <person name="Maruyama T."/>
            <person name="Minagawa J."/>
            <person name="Obokata J."/>
            <person name="Shigenobu S."/>
        </authorList>
    </citation>
    <scope>NUCLEOTIDE SEQUENCE [LARGE SCALE GENOMIC DNA]</scope>
</reference>
<dbReference type="AlphaFoldDB" id="A0AAV3YWV6"/>
<accession>A0AAV3YWV6</accession>
<protein>
    <submittedName>
        <fullName evidence="2">Uncharacterized protein</fullName>
    </submittedName>
</protein>
<evidence type="ECO:0000313" key="3">
    <source>
        <dbReference type="Proteomes" id="UP000735302"/>
    </source>
</evidence>
<organism evidence="2 3">
    <name type="scientific">Plakobranchus ocellatus</name>
    <dbReference type="NCBI Taxonomy" id="259542"/>
    <lineage>
        <taxon>Eukaryota</taxon>
        <taxon>Metazoa</taxon>
        <taxon>Spiralia</taxon>
        <taxon>Lophotrochozoa</taxon>
        <taxon>Mollusca</taxon>
        <taxon>Gastropoda</taxon>
        <taxon>Heterobranchia</taxon>
        <taxon>Euthyneura</taxon>
        <taxon>Panpulmonata</taxon>
        <taxon>Sacoglossa</taxon>
        <taxon>Placobranchoidea</taxon>
        <taxon>Plakobranchidae</taxon>
        <taxon>Plakobranchus</taxon>
    </lineage>
</organism>